<dbReference type="PANTHER" id="PTHR11139">
    <property type="entry name" value="ATAXIA TELANGIECTASIA MUTATED ATM -RELATED"/>
    <property type="match status" value="1"/>
</dbReference>
<dbReference type="InterPro" id="IPR016024">
    <property type="entry name" value="ARM-type_fold"/>
</dbReference>
<feature type="compositionally biased region" description="Low complexity" evidence="2">
    <location>
        <begin position="1076"/>
        <end position="1096"/>
    </location>
</feature>
<dbReference type="InterPro" id="IPR024585">
    <property type="entry name" value="mTOR_dom"/>
</dbReference>
<feature type="domain" description="FATC" evidence="5">
    <location>
        <begin position="2362"/>
        <end position="2394"/>
    </location>
</feature>
<dbReference type="PROSITE" id="PS51190">
    <property type="entry name" value="FATC"/>
    <property type="match status" value="1"/>
</dbReference>
<dbReference type="Pfam" id="PF02260">
    <property type="entry name" value="FATC"/>
    <property type="match status" value="1"/>
</dbReference>
<gene>
    <name evidence="6" type="ORF">M9Y10_037987</name>
</gene>
<dbReference type="InterPro" id="IPR000403">
    <property type="entry name" value="PI3/4_kinase_cat_dom"/>
</dbReference>
<evidence type="ECO:0000256" key="2">
    <source>
        <dbReference type="SAM" id="MobiDB-lite"/>
    </source>
</evidence>
<feature type="transmembrane region" description="Helical" evidence="3">
    <location>
        <begin position="917"/>
        <end position="936"/>
    </location>
</feature>
<dbReference type="InterPro" id="IPR011009">
    <property type="entry name" value="Kinase-like_dom_sf"/>
</dbReference>
<keyword evidence="3" id="KW-0472">Membrane</keyword>
<evidence type="ECO:0000313" key="6">
    <source>
        <dbReference type="EMBL" id="KAK8886952.1"/>
    </source>
</evidence>
<keyword evidence="3" id="KW-1133">Transmembrane helix</keyword>
<organism evidence="6 7">
    <name type="scientific">Tritrichomonas musculus</name>
    <dbReference type="NCBI Taxonomy" id="1915356"/>
    <lineage>
        <taxon>Eukaryota</taxon>
        <taxon>Metamonada</taxon>
        <taxon>Parabasalia</taxon>
        <taxon>Tritrichomonadida</taxon>
        <taxon>Tritrichomonadidae</taxon>
        <taxon>Tritrichomonas</taxon>
    </lineage>
</organism>
<proteinExistence type="inferred from homology"/>
<accession>A0ABR2K903</accession>
<keyword evidence="1" id="KW-0067">ATP-binding</keyword>
<evidence type="ECO:0000256" key="1">
    <source>
        <dbReference type="RuleBase" id="RU364109"/>
    </source>
</evidence>
<keyword evidence="7" id="KW-1185">Reference proteome</keyword>
<feature type="region of interest" description="Disordered" evidence="2">
    <location>
        <begin position="1074"/>
        <end position="1097"/>
    </location>
</feature>
<evidence type="ECO:0000313" key="7">
    <source>
        <dbReference type="Proteomes" id="UP001470230"/>
    </source>
</evidence>
<comment type="similarity">
    <text evidence="1">Belongs to the PI3/PI4-kinase family.</text>
</comment>
<evidence type="ECO:0000259" key="5">
    <source>
        <dbReference type="PROSITE" id="PS51190"/>
    </source>
</evidence>
<feature type="region of interest" description="Disordered" evidence="2">
    <location>
        <begin position="2064"/>
        <end position="2087"/>
    </location>
</feature>
<feature type="transmembrane region" description="Helical" evidence="3">
    <location>
        <begin position="967"/>
        <end position="987"/>
    </location>
</feature>
<dbReference type="SUPFAM" id="SSF48371">
    <property type="entry name" value="ARM repeat"/>
    <property type="match status" value="2"/>
</dbReference>
<dbReference type="InterPro" id="IPR003152">
    <property type="entry name" value="FATC_dom"/>
</dbReference>
<dbReference type="Gene3D" id="3.30.1010.10">
    <property type="entry name" value="Phosphatidylinositol 3-kinase Catalytic Subunit, Chain A, domain 4"/>
    <property type="match status" value="1"/>
</dbReference>
<protein>
    <recommendedName>
        <fullName evidence="1">Serine/threonine-protein kinase TOR</fullName>
        <ecNumber evidence="1">2.7.11.1</ecNumber>
    </recommendedName>
</protein>
<dbReference type="EMBL" id="JAPFFF010000006">
    <property type="protein sequence ID" value="KAK8886952.1"/>
    <property type="molecule type" value="Genomic_DNA"/>
</dbReference>
<dbReference type="PANTHER" id="PTHR11139:SF9">
    <property type="entry name" value="SERINE_THREONINE-PROTEIN KINASE MTOR"/>
    <property type="match status" value="1"/>
</dbReference>
<dbReference type="InterPro" id="IPR050517">
    <property type="entry name" value="DDR_Repair_Kinase"/>
</dbReference>
<dbReference type="PROSITE" id="PS50290">
    <property type="entry name" value="PI3_4_KINASE_3"/>
    <property type="match status" value="1"/>
</dbReference>
<keyword evidence="1" id="KW-0808">Transferase</keyword>
<evidence type="ECO:0000256" key="3">
    <source>
        <dbReference type="SAM" id="Phobius"/>
    </source>
</evidence>
<feature type="compositionally biased region" description="Low complexity" evidence="2">
    <location>
        <begin position="2068"/>
        <end position="2087"/>
    </location>
</feature>
<reference evidence="6 7" key="1">
    <citation type="submission" date="2024-04" db="EMBL/GenBank/DDBJ databases">
        <title>Tritrichomonas musculus Genome.</title>
        <authorList>
            <person name="Alves-Ferreira E."/>
            <person name="Grigg M."/>
            <person name="Lorenzi H."/>
            <person name="Galac M."/>
        </authorList>
    </citation>
    <scope>NUCLEOTIDE SEQUENCE [LARGE SCALE GENOMIC DNA]</scope>
    <source>
        <strain evidence="6 7">EAF2021</strain>
    </source>
</reference>
<evidence type="ECO:0000259" key="4">
    <source>
        <dbReference type="PROSITE" id="PS50290"/>
    </source>
</evidence>
<keyword evidence="1" id="KW-0723">Serine/threonine-protein kinase</keyword>
<dbReference type="InterPro" id="IPR036940">
    <property type="entry name" value="PI3/4_kinase_cat_sf"/>
</dbReference>
<keyword evidence="3" id="KW-0812">Transmembrane</keyword>
<keyword evidence="1" id="KW-0547">Nucleotide-binding</keyword>
<feature type="domain" description="PI3K/PI4K catalytic" evidence="4">
    <location>
        <begin position="1956"/>
        <end position="2332"/>
    </location>
</feature>
<dbReference type="SMART" id="SM00146">
    <property type="entry name" value="PI3Kc"/>
    <property type="match status" value="1"/>
</dbReference>
<dbReference type="SMART" id="SM01346">
    <property type="entry name" value="DUF3385"/>
    <property type="match status" value="1"/>
</dbReference>
<sequence>MKEGNQSKQNFDKVTKEIKASTPGLSPDSDISFSKFKHLSKKIFIQLFNESSDTEKNNFPEQLFKWSQDKLHSKITEQRIAGICGFSFYISITENQEKILQLPQTLMKLLQYPEMAVLFASGISYLFKRIWIHTTPKFSFNIEQYLEKINQSLDGRPSDFAVVSSLFLYHQSAKLNSYLLQKYAYYIDTIIKSAILIPNSQVQKTTVRLSEMRFAFDPSAYDTATNLISHLKYTLHSKISDKQAFGVFYLLSSLLKSNPNVCESQYNEIIDALEIFFNDHAVENYLIFLPDLLDCLNPSIIHCEDRIFKIVFYKEVLSSKIENCQNISKIMKYLPNKFCPHINEKCFQLALVAQDCYFLLMKSVIQYMPTIVDRQFVLGTFKKLKFTSYMVDTAVLFAHTYISEIFQFIHIFVPKITNLNIDSLRFLSEISFLSEFPLIDYWDMVYDCFLNESKEIHIASIPALTSIIQRFKQQEQKTKLFSLLFSVQDDSSEVKLAFLNSINDSLLPLFVSPDLFFIIQELYQDEDFEVSKSVISLITRIGKISPLTTLPFFHKKLDQFQDFFFQIPAKTEQKHFLKSLPIIISGSGRIVVSHGNSLTNFLLSILNSEPIHFTTMSNRTKDIKNIKNDKKMRIYALKSLRSLIKYDHYNTSLVAESIDSIVNQLGLYRKRALHISAIKTLRKFFRRFKILDLVQMNDLIRLHHQIFQFTRTSLDAKVNYQIFRLLGSIGPLGFPEFHTPRAQSISPDDSYPLYDRSKREQSFLNFVMKYILNELRTNSKTHDLSSLVNAILYIFQSDPQKCFAFLDQVVEIFASMFEIVKLNREDSIISSSEYFHFFKIIVSVVDIQILPHADTIYKLIFPFLTPHPQLDAVELLNSLIFALKSAFTPYGTETFTTILTILYDPDQQTSQEVEDSLLLAMTLIVIYANGSVFIYFEALKSILIRRNILIDHNNSHLQQKPLIHQSLYPLLFLGQILYNSFAINIVIPSLRIAFQLFEMDGALKEIAFSLINLILIKYSHIVDEITLDTKTADIIKRAKNREFPFNSIRGIINNSINNNSITITTSDDTLLDYAASSSNSNENGNNPLNGENRSNSKVNLNDEKMLRSYSMGSATRFISGFPNGKENVQYSMKNIQSPFSHNQDDLFLKDFESTPYVHQSPSKPPYPNPKLKAAFSEQMKSFVTVKDWPGWLLQFTQSLVLCSHSPAIRASSPLLRQSPTFVSELFPYIIVSVWDNATNEERKSLSTYLLTIIYNQTTSNEILSAIAAACDAMDRANFALFEHTYECGKVAERCNSWFRALRFFEMSLSEKNFEPASNLLRINALLKQKEAALGLLKIAIPQDSNPGLLETLSMWSQARDIYKIKYHQSPKNESYLTGFLKCSMHLEDWESIEKCIEDFPSYSQDMKLKVAMIFATAVRNTGDDPTEFLKVIKVDDPMTCMLHSIVSIDQDKLDDAALWIKHGLALTCLDMSCFSSGSYEPAIPTICLALNFEELNDIIDQRKGLKTTNEVIEIWKAKSPDYIKRDATQLRYVCQLRELLQWSDEQLITFHISFVDSLRKLKEWTLFDHSFKRLFKNCHDERVNLMKAKFRFDRGITKDLSEFEHIIKRLSKDNDKKKVYCDAICALASRCPISPSVIPFINEVLQIQPNRVRAWKHWAYFNFGCTKITENNDNCAEYATNAIRGFSKLVQMTSPSLHYLCQLCALFFTYGPLLKLRNFKAIAENLTSLTSSSVIQIIPQLIVQFDHPNEAVRETVYTIIKNFAANHFQALTMPLCLISNTSNNSAETSQSFRDFMSQIMNDHRLVMEEAKNFADSMVSIAITDVEKVLELLDIVINFQHPNKRLRTIGELFKRIKDILSQTHHGYVADVFTKTVVQTITNRLDERYRQSRNSTSEGDHYKNNAARAKSILYSLPELYAVIDISEMEIPNFPTQPLSLVVPGFYSVHEKPVTIDRIGNILKLIPSQKRPRKLRIIGSNGKSYKYLLKGREDLRLDQRVMQLFSLTNSILHDDKFGAERKLQIHRFPIVPLATNAGLIAWAQQGETIYSLIHWHRRIIHNSLVDEKNKNTGNNNNNNNDNIISNTNNENSMNIAFQRRNSRTKLSKANIENDDKTNIEQNFLRMFFEPNGTDYALKLSSVQKLELYRTLCSLGPDTDLREALWLRSTNAELWLSQITNFARSNGLMSIIGYIIGIGDRHPSNILVMKDTGNVVHIDFSDVFEKANLRAYVHETVPFRLTRMLVKALGPSGIHGVFEMTAEYVMSLMRRSRETLLAFLDIFVQDPITDTLWYSNFNNDNHTDDSSNLNLSLSSVSESIMTYIDEEHSESLKNNRLDGKTKFSMLEKAIERISDKLNGREFEDQDQLEPHDQVTKLIQMATSEINLAQMYYGWAPYW</sequence>
<comment type="catalytic activity">
    <reaction evidence="1">
        <text>L-threonyl-[protein] + ATP = O-phospho-L-threonyl-[protein] + ADP + H(+)</text>
        <dbReference type="Rhea" id="RHEA:46608"/>
        <dbReference type="Rhea" id="RHEA-COMP:11060"/>
        <dbReference type="Rhea" id="RHEA-COMP:11605"/>
        <dbReference type="ChEBI" id="CHEBI:15378"/>
        <dbReference type="ChEBI" id="CHEBI:30013"/>
        <dbReference type="ChEBI" id="CHEBI:30616"/>
        <dbReference type="ChEBI" id="CHEBI:61977"/>
        <dbReference type="ChEBI" id="CHEBI:456216"/>
        <dbReference type="EC" id="2.7.11.1"/>
    </reaction>
</comment>
<dbReference type="SMART" id="SM01343">
    <property type="entry name" value="FATC"/>
    <property type="match status" value="1"/>
</dbReference>
<dbReference type="SUPFAM" id="SSF56112">
    <property type="entry name" value="Protein kinase-like (PK-like)"/>
    <property type="match status" value="1"/>
</dbReference>
<keyword evidence="1" id="KW-0418">Kinase</keyword>
<dbReference type="EC" id="2.7.11.1" evidence="1"/>
<name>A0ABR2K903_9EUKA</name>
<dbReference type="Pfam" id="PF00454">
    <property type="entry name" value="PI3_PI4_kinase"/>
    <property type="match status" value="1"/>
</dbReference>
<dbReference type="Gene3D" id="1.10.1070.11">
    <property type="entry name" value="Phosphatidylinositol 3-/4-kinase, catalytic domain"/>
    <property type="match status" value="1"/>
</dbReference>
<comment type="caution">
    <text evidence="6">The sequence shown here is derived from an EMBL/GenBank/DDBJ whole genome shotgun (WGS) entry which is preliminary data.</text>
</comment>
<dbReference type="Pfam" id="PF11865">
    <property type="entry name" value="mTOR_dom"/>
    <property type="match status" value="1"/>
</dbReference>
<dbReference type="Proteomes" id="UP001470230">
    <property type="component" value="Unassembled WGS sequence"/>
</dbReference>